<feature type="compositionally biased region" description="Basic and acidic residues" evidence="1">
    <location>
        <begin position="409"/>
        <end position="418"/>
    </location>
</feature>
<gene>
    <name evidence="2" type="primary">106083286</name>
</gene>
<evidence type="ECO:0000313" key="3">
    <source>
        <dbReference type="Proteomes" id="UP000095300"/>
    </source>
</evidence>
<dbReference type="EnsemblMetazoa" id="SCAU009370-RA">
    <property type="protein sequence ID" value="SCAU009370-PA"/>
    <property type="gene ID" value="SCAU009370"/>
</dbReference>
<protein>
    <submittedName>
        <fullName evidence="2">Uncharacterized protein</fullName>
    </submittedName>
</protein>
<organism evidence="2 3">
    <name type="scientific">Stomoxys calcitrans</name>
    <name type="common">Stable fly</name>
    <name type="synonym">Conops calcitrans</name>
    <dbReference type="NCBI Taxonomy" id="35570"/>
    <lineage>
        <taxon>Eukaryota</taxon>
        <taxon>Metazoa</taxon>
        <taxon>Ecdysozoa</taxon>
        <taxon>Arthropoda</taxon>
        <taxon>Hexapoda</taxon>
        <taxon>Insecta</taxon>
        <taxon>Pterygota</taxon>
        <taxon>Neoptera</taxon>
        <taxon>Endopterygota</taxon>
        <taxon>Diptera</taxon>
        <taxon>Brachycera</taxon>
        <taxon>Muscomorpha</taxon>
        <taxon>Muscoidea</taxon>
        <taxon>Muscidae</taxon>
        <taxon>Stomoxys</taxon>
    </lineage>
</organism>
<reference evidence="3" key="1">
    <citation type="submission" date="2015-05" db="EMBL/GenBank/DDBJ databases">
        <authorList>
            <person name="Wilson R.K."/>
            <person name="Warren W.C."/>
            <person name="Olafson P."/>
        </authorList>
    </citation>
    <scope>NUCLEOTIDE SEQUENCE [LARGE SCALE GENOMIC DNA]</scope>
    <source>
        <strain evidence="3">USDA</strain>
    </source>
</reference>
<feature type="compositionally biased region" description="Low complexity" evidence="1">
    <location>
        <begin position="395"/>
        <end position="408"/>
    </location>
</feature>
<feature type="compositionally biased region" description="Polar residues" evidence="1">
    <location>
        <begin position="201"/>
        <end position="219"/>
    </location>
</feature>
<reference evidence="2" key="2">
    <citation type="submission" date="2020-05" db="UniProtKB">
        <authorList>
            <consortium name="EnsemblMetazoa"/>
        </authorList>
    </citation>
    <scope>IDENTIFICATION</scope>
    <source>
        <strain evidence="2">USDA</strain>
    </source>
</reference>
<dbReference type="STRING" id="35570.A0A1I8PM88"/>
<accession>A0A1I8PM88</accession>
<keyword evidence="3" id="KW-1185">Reference proteome</keyword>
<feature type="compositionally biased region" description="Basic and acidic residues" evidence="1">
    <location>
        <begin position="353"/>
        <end position="376"/>
    </location>
</feature>
<dbReference type="VEuPathDB" id="VectorBase:SCAU009370"/>
<dbReference type="AlphaFoldDB" id="A0A1I8PM88"/>
<dbReference type="Proteomes" id="UP000095300">
    <property type="component" value="Unassembled WGS sequence"/>
</dbReference>
<name>A0A1I8PM88_STOCA</name>
<dbReference type="EnsemblMetazoa" id="SCAU009370-RB">
    <property type="protein sequence ID" value="SCAU009370-PB"/>
    <property type="gene ID" value="SCAU009370"/>
</dbReference>
<feature type="compositionally biased region" description="Basic and acidic residues" evidence="1">
    <location>
        <begin position="384"/>
        <end position="393"/>
    </location>
</feature>
<proteinExistence type="predicted"/>
<feature type="region of interest" description="Disordered" evidence="1">
    <location>
        <begin position="650"/>
        <end position="709"/>
    </location>
</feature>
<feature type="compositionally biased region" description="Polar residues" evidence="1">
    <location>
        <begin position="688"/>
        <end position="697"/>
    </location>
</feature>
<feature type="compositionally biased region" description="Low complexity" evidence="1">
    <location>
        <begin position="448"/>
        <end position="460"/>
    </location>
</feature>
<dbReference type="EnsemblMetazoa" id="SCAU009370-RD">
    <property type="protein sequence ID" value="SCAU009370-PD"/>
    <property type="gene ID" value="SCAU009370"/>
</dbReference>
<evidence type="ECO:0000256" key="1">
    <source>
        <dbReference type="SAM" id="MobiDB-lite"/>
    </source>
</evidence>
<feature type="region of interest" description="Disordered" evidence="1">
    <location>
        <begin position="448"/>
        <end position="471"/>
    </location>
</feature>
<feature type="region of interest" description="Disordered" evidence="1">
    <location>
        <begin position="910"/>
        <end position="934"/>
    </location>
</feature>
<sequence>MGSLNGDVVVMRNGRSTSQVSIYNYPEHLNPFYEEDQHKRLRFWKISKKDGETRRNSFSIGNLRDIWAFKPFRLKKKSSTLGINKTSESPPPLRREYVIDNGWNSFDHRLRASNTSSINGDSFQRNAGYRSSLQTLPSNDRIGLNRNDDYRSTIQVPRAYPRFHHQQKPQVQPRRYVYGGSVTPQPLRSTYIGGGAYSPTTITMRRGSSQSSMASTNPFESDMDDDNDDTNTMRSMIGGSSSTLSKSTPRKKRRAPAPPTPVRGRSDRAVTPTIVIESSQDDTPNELCIREDTDIANLTAEIESFVKNTSNDDIETSMVIVEKKVPKSTGTETTMEPSAKEALKTTTTSASKTADDAKGAINSKREEITPPKENSRQEPLSSDPLKEATHIEIETTTSSKKSTLTSPTSDREQKRHENVKEIVQVNTETVANSSHDKPKITETMTVTKVTKTSKASESKAPVNDQTSTSTKGVKEIISNGAIPKRSNANQLSAQKAGMDNVELSIEENRSQQQNISSSVNCGPKQEKEVGHVECIHVHVESPRPTARENHVNKVSSFKNEPIAEVITTKTPFILTSPPRQRKVVQENDQTKETAKLLQSPKSMVTHELQIQEERVKPKPEVMEKPTLSPKPIVERKNNEHLFAEIHKPTRNKISHSSTSSVHARRTSRDEIVIPPTVPRQQLEEPPASSVSNSTNVDQAAAVDPKKSESLTTNLKIEESLEASANGHVNNTPEFIPHLSPEPQVSSSVPHSTVDIDGNSANAHFDPLYRPQTHMEWKRSTLAPLETNIPPEKRKSVKDIIESINRSQRLLHAAANKDFTIVPALPSPSGENGDENQRILEESQREIRRMVYQIDHLEDNCSGSEAVSNGAMALSASPPPSYSECVGAQKPDNSEIFQKCKVQKDVYDYRESSPISSNLDWNPVPKPKRTKPQYE</sequence>
<feature type="compositionally biased region" description="Basic residues" evidence="1">
    <location>
        <begin position="925"/>
        <end position="934"/>
    </location>
</feature>
<feature type="region of interest" description="Disordered" evidence="1">
    <location>
        <begin position="201"/>
        <end position="266"/>
    </location>
</feature>
<feature type="region of interest" description="Disordered" evidence="1">
    <location>
        <begin position="327"/>
        <end position="418"/>
    </location>
</feature>
<evidence type="ECO:0000313" key="2">
    <source>
        <dbReference type="EnsemblMetazoa" id="SCAU009370-PA"/>
    </source>
</evidence>
<dbReference type="OrthoDB" id="8117310at2759"/>
<dbReference type="KEGG" id="scac:106083286"/>